<evidence type="ECO:0000256" key="2">
    <source>
        <dbReference type="ARBA" id="ARBA00023125"/>
    </source>
</evidence>
<dbReference type="Pfam" id="PF00440">
    <property type="entry name" value="TetR_N"/>
    <property type="match status" value="1"/>
</dbReference>
<dbReference type="PANTHER" id="PTHR30055:SF148">
    <property type="entry name" value="TETR-FAMILY TRANSCRIPTIONAL REGULATOR"/>
    <property type="match status" value="1"/>
</dbReference>
<evidence type="ECO:0000259" key="6">
    <source>
        <dbReference type="PROSITE" id="PS50977"/>
    </source>
</evidence>
<dbReference type="InterPro" id="IPR009057">
    <property type="entry name" value="Homeodomain-like_sf"/>
</dbReference>
<sequence>MGDDGSGTSSGGRTAATRRRGAELEAELLDAAWAELAEVGYARLTMEGVAARAHTGKQVLYRRWPNRAALVVAAMRDNVGSIADRVPDTGGLRGDVLAVLAAMVDRQRSIGNNTLHGLMAEAADLDTHAFTIMGDVMASVLRRAAARGEIPTAELPPRVTTVAVDLLRNELLFTREPLTDRTLTEIVDDVFLPLVRGEAHT</sequence>
<keyword evidence="3" id="KW-0804">Transcription</keyword>
<feature type="DNA-binding region" description="H-T-H motif" evidence="4">
    <location>
        <begin position="45"/>
        <end position="64"/>
    </location>
</feature>
<dbReference type="InterPro" id="IPR036271">
    <property type="entry name" value="Tet_transcr_reg_TetR-rel_C_sf"/>
</dbReference>
<dbReference type="Gene3D" id="1.10.10.60">
    <property type="entry name" value="Homeodomain-like"/>
    <property type="match status" value="1"/>
</dbReference>
<proteinExistence type="predicted"/>
<feature type="compositionally biased region" description="Gly residues" evidence="5">
    <location>
        <begin position="1"/>
        <end position="10"/>
    </location>
</feature>
<dbReference type="InterPro" id="IPR001647">
    <property type="entry name" value="HTH_TetR"/>
</dbReference>
<dbReference type="GO" id="GO:0000976">
    <property type="term" value="F:transcription cis-regulatory region binding"/>
    <property type="evidence" value="ECO:0007669"/>
    <property type="project" value="TreeGrafter"/>
</dbReference>
<keyword evidence="1" id="KW-0805">Transcription regulation</keyword>
<dbReference type="Gene3D" id="1.10.357.10">
    <property type="entry name" value="Tetracycline Repressor, domain 2"/>
    <property type="match status" value="1"/>
</dbReference>
<evidence type="ECO:0000313" key="8">
    <source>
        <dbReference type="Proteomes" id="UP000236754"/>
    </source>
</evidence>
<dbReference type="Proteomes" id="UP000236754">
    <property type="component" value="Unassembled WGS sequence"/>
</dbReference>
<name>A0A1H5Z632_9ACTN</name>
<dbReference type="PROSITE" id="PS50977">
    <property type="entry name" value="HTH_TETR_2"/>
    <property type="match status" value="1"/>
</dbReference>
<dbReference type="InterPro" id="IPR011075">
    <property type="entry name" value="TetR_C"/>
</dbReference>
<dbReference type="EMBL" id="FNVU01000004">
    <property type="protein sequence ID" value="SEG31087.1"/>
    <property type="molecule type" value="Genomic_DNA"/>
</dbReference>
<keyword evidence="8" id="KW-1185">Reference proteome</keyword>
<evidence type="ECO:0000313" key="7">
    <source>
        <dbReference type="EMBL" id="SEG31087.1"/>
    </source>
</evidence>
<organism evidence="7 8">
    <name type="scientific">Actinacidiphila yanglinensis</name>
    <dbReference type="NCBI Taxonomy" id="310779"/>
    <lineage>
        <taxon>Bacteria</taxon>
        <taxon>Bacillati</taxon>
        <taxon>Actinomycetota</taxon>
        <taxon>Actinomycetes</taxon>
        <taxon>Kitasatosporales</taxon>
        <taxon>Streptomycetaceae</taxon>
        <taxon>Actinacidiphila</taxon>
    </lineage>
</organism>
<reference evidence="7 8" key="1">
    <citation type="submission" date="2016-10" db="EMBL/GenBank/DDBJ databases">
        <authorList>
            <person name="de Groot N.N."/>
        </authorList>
    </citation>
    <scope>NUCLEOTIDE SEQUENCE [LARGE SCALE GENOMIC DNA]</scope>
    <source>
        <strain evidence="7 8">CGMCC 4.2023</strain>
    </source>
</reference>
<evidence type="ECO:0000256" key="3">
    <source>
        <dbReference type="ARBA" id="ARBA00023163"/>
    </source>
</evidence>
<keyword evidence="2 4" id="KW-0238">DNA-binding</keyword>
<dbReference type="PANTHER" id="PTHR30055">
    <property type="entry name" value="HTH-TYPE TRANSCRIPTIONAL REGULATOR RUTR"/>
    <property type="match status" value="1"/>
</dbReference>
<gene>
    <name evidence="7" type="ORF">SAMN05216223_104298</name>
</gene>
<dbReference type="AlphaFoldDB" id="A0A1H5Z632"/>
<dbReference type="SUPFAM" id="SSF48498">
    <property type="entry name" value="Tetracyclin repressor-like, C-terminal domain"/>
    <property type="match status" value="1"/>
</dbReference>
<protein>
    <submittedName>
        <fullName evidence="7">Transcriptional regulator, TetR family</fullName>
    </submittedName>
</protein>
<dbReference type="Pfam" id="PF16859">
    <property type="entry name" value="TetR_C_11"/>
    <property type="match status" value="1"/>
</dbReference>
<dbReference type="GO" id="GO:0003700">
    <property type="term" value="F:DNA-binding transcription factor activity"/>
    <property type="evidence" value="ECO:0007669"/>
    <property type="project" value="TreeGrafter"/>
</dbReference>
<evidence type="ECO:0000256" key="5">
    <source>
        <dbReference type="SAM" id="MobiDB-lite"/>
    </source>
</evidence>
<feature type="domain" description="HTH tetR-type" evidence="6">
    <location>
        <begin position="22"/>
        <end position="82"/>
    </location>
</feature>
<dbReference type="InterPro" id="IPR050109">
    <property type="entry name" value="HTH-type_TetR-like_transc_reg"/>
</dbReference>
<feature type="region of interest" description="Disordered" evidence="5">
    <location>
        <begin position="1"/>
        <end position="20"/>
    </location>
</feature>
<evidence type="ECO:0000256" key="1">
    <source>
        <dbReference type="ARBA" id="ARBA00023015"/>
    </source>
</evidence>
<evidence type="ECO:0000256" key="4">
    <source>
        <dbReference type="PROSITE-ProRule" id="PRU00335"/>
    </source>
</evidence>
<dbReference type="SUPFAM" id="SSF46689">
    <property type="entry name" value="Homeodomain-like"/>
    <property type="match status" value="1"/>
</dbReference>
<dbReference type="RefSeq" id="WP_235031985.1">
    <property type="nucleotide sequence ID" value="NZ_FNVU01000004.1"/>
</dbReference>
<accession>A0A1H5Z632</accession>